<proteinExistence type="predicted"/>
<dbReference type="Proteomes" id="UP000827872">
    <property type="component" value="Linkage Group LG01"/>
</dbReference>
<name>A0ACB8GC38_9SAUR</name>
<comment type="caution">
    <text evidence="1">The sequence shown here is derived from an EMBL/GenBank/DDBJ whole genome shotgun (WGS) entry which is preliminary data.</text>
</comment>
<keyword evidence="2" id="KW-1185">Reference proteome</keyword>
<sequence>MEVYCQLAEHPFDDHVDLTAGLIVSSKSTGLSLVYSVSSPYHAIWYSAMDQARGKKDLCIIHAAKELGHKVCEDALEVAAGLHVQDVEAMLVEVGLWIVLGDHKHNVDASYSPYDGWEAHECREPSTDGGSSTSSMLL</sequence>
<evidence type="ECO:0000313" key="2">
    <source>
        <dbReference type="Proteomes" id="UP000827872"/>
    </source>
</evidence>
<organism evidence="1 2">
    <name type="scientific">Sphaerodactylus townsendi</name>
    <dbReference type="NCBI Taxonomy" id="933632"/>
    <lineage>
        <taxon>Eukaryota</taxon>
        <taxon>Metazoa</taxon>
        <taxon>Chordata</taxon>
        <taxon>Craniata</taxon>
        <taxon>Vertebrata</taxon>
        <taxon>Euteleostomi</taxon>
        <taxon>Lepidosauria</taxon>
        <taxon>Squamata</taxon>
        <taxon>Bifurcata</taxon>
        <taxon>Gekkota</taxon>
        <taxon>Sphaerodactylidae</taxon>
        <taxon>Sphaerodactylus</taxon>
    </lineage>
</organism>
<evidence type="ECO:0000313" key="1">
    <source>
        <dbReference type="EMBL" id="KAH8016754.1"/>
    </source>
</evidence>
<reference evidence="1" key="1">
    <citation type="submission" date="2021-08" db="EMBL/GenBank/DDBJ databases">
        <title>The first chromosome-level gecko genome reveals the dynamic sex chromosomes of Neotropical dwarf geckos (Sphaerodactylidae: Sphaerodactylus).</title>
        <authorList>
            <person name="Pinto B.J."/>
            <person name="Keating S.E."/>
            <person name="Gamble T."/>
        </authorList>
    </citation>
    <scope>NUCLEOTIDE SEQUENCE</scope>
    <source>
        <strain evidence="1">TG3544</strain>
    </source>
</reference>
<dbReference type="EMBL" id="CM037614">
    <property type="protein sequence ID" value="KAH8016754.1"/>
    <property type="molecule type" value="Genomic_DNA"/>
</dbReference>
<protein>
    <submittedName>
        <fullName evidence="1">Uncharacterized protein</fullName>
    </submittedName>
</protein>
<accession>A0ACB8GC38</accession>
<gene>
    <name evidence="1" type="ORF">K3G42_022592</name>
</gene>